<dbReference type="InterPro" id="IPR045030">
    <property type="entry name" value="LYSM1-4"/>
</dbReference>
<dbReference type="PANTHER" id="PTHR20932">
    <property type="entry name" value="LYSM AND PUTATIVE PEPTIDOGLYCAN-BINDING DOMAIN-CONTAINING PROTEIN"/>
    <property type="match status" value="1"/>
</dbReference>
<reference evidence="3" key="1">
    <citation type="submission" date="2009-11" db="EMBL/GenBank/DDBJ databases">
        <authorList>
            <consortium name="The Broad Institute Genome Sequencing Platform"/>
            <person name="Ward D."/>
            <person name="Feldgarden M."/>
            <person name="Earl A."/>
            <person name="Young S.K."/>
            <person name="Zeng Q."/>
            <person name="Koehrsen M."/>
            <person name="Alvarado L."/>
            <person name="Berlin A."/>
            <person name="Bochicchio J."/>
            <person name="Borenstein D."/>
            <person name="Chapman S.B."/>
            <person name="Chen Z."/>
            <person name="Engels R."/>
            <person name="Freedman E."/>
            <person name="Gellesch M."/>
            <person name="Goldberg J."/>
            <person name="Griggs A."/>
            <person name="Gujja S."/>
            <person name="Heilman E."/>
            <person name="Heiman D."/>
            <person name="Hepburn T."/>
            <person name="Howarth C."/>
            <person name="Jen D."/>
            <person name="Larson L."/>
            <person name="Lewis B."/>
            <person name="Mehta T."/>
            <person name="Park D."/>
            <person name="Pearson M."/>
            <person name="Roberts A."/>
            <person name="Saif S."/>
            <person name="Shea T."/>
            <person name="Shenoy N."/>
            <person name="Sisk P."/>
            <person name="Stolte C."/>
            <person name="Sykes S."/>
            <person name="Thomson T."/>
            <person name="Walk T."/>
            <person name="White J."/>
            <person name="Yandava C."/>
            <person name="Izard J."/>
            <person name="Baranova O.V."/>
            <person name="Blanton J.M."/>
            <person name="Tanner A.C."/>
            <person name="Dewhirst F.E."/>
            <person name="Haas B."/>
            <person name="Nusbaum C."/>
            <person name="Birren B."/>
        </authorList>
    </citation>
    <scope>NUCLEOTIDE SEQUENCE [LARGE SCALE GENOMIC DNA]</scope>
    <source>
        <strain evidence="3">1-1 BBBD Race 1</strain>
    </source>
</reference>
<dbReference type="AlphaFoldDB" id="A0A180GNL4"/>
<feature type="region of interest" description="Disordered" evidence="1">
    <location>
        <begin position="1"/>
        <end position="85"/>
    </location>
</feature>
<dbReference type="SUPFAM" id="SSF54106">
    <property type="entry name" value="LysM domain"/>
    <property type="match status" value="1"/>
</dbReference>
<keyword evidence="5" id="KW-1185">Reference proteome</keyword>
<feature type="region of interest" description="Disordered" evidence="1">
    <location>
        <begin position="161"/>
        <end position="255"/>
    </location>
</feature>
<dbReference type="PROSITE" id="PS51782">
    <property type="entry name" value="LYSM"/>
    <property type="match status" value="1"/>
</dbReference>
<proteinExistence type="predicted"/>
<dbReference type="CDD" id="cd00118">
    <property type="entry name" value="LysM"/>
    <property type="match status" value="1"/>
</dbReference>
<dbReference type="EnsemblFungi" id="PTTG_03085-t43_1">
    <property type="protein sequence ID" value="PTTG_03085-t43_1-p1"/>
    <property type="gene ID" value="PTTG_03085"/>
</dbReference>
<gene>
    <name evidence="3" type="ORF">PTTG_03085</name>
</gene>
<dbReference type="Proteomes" id="UP000005240">
    <property type="component" value="Unassembled WGS sequence"/>
</dbReference>
<dbReference type="STRING" id="630390.A0A180GNL4"/>
<dbReference type="PANTHER" id="PTHR20932:SF8">
    <property type="entry name" value="LD22649P"/>
    <property type="match status" value="1"/>
</dbReference>
<organism evidence="3">
    <name type="scientific">Puccinia triticina (isolate 1-1 / race 1 (BBBD))</name>
    <name type="common">Brown leaf rust fungus</name>
    <dbReference type="NCBI Taxonomy" id="630390"/>
    <lineage>
        <taxon>Eukaryota</taxon>
        <taxon>Fungi</taxon>
        <taxon>Dikarya</taxon>
        <taxon>Basidiomycota</taxon>
        <taxon>Pucciniomycotina</taxon>
        <taxon>Pucciniomycetes</taxon>
        <taxon>Pucciniales</taxon>
        <taxon>Pucciniaceae</taxon>
        <taxon>Puccinia</taxon>
    </lineage>
</organism>
<dbReference type="Gene3D" id="3.10.350.10">
    <property type="entry name" value="LysM domain"/>
    <property type="match status" value="1"/>
</dbReference>
<dbReference type="VEuPathDB" id="FungiDB:PTTG_03085"/>
<reference evidence="4" key="4">
    <citation type="submission" date="2025-05" db="UniProtKB">
        <authorList>
            <consortium name="EnsemblFungi"/>
        </authorList>
    </citation>
    <scope>IDENTIFICATION</scope>
    <source>
        <strain evidence="4">isolate 1-1 / race 1 (BBBD)</strain>
    </source>
</reference>
<feature type="compositionally biased region" description="Polar residues" evidence="1">
    <location>
        <begin position="191"/>
        <end position="206"/>
    </location>
</feature>
<evidence type="ECO:0000313" key="4">
    <source>
        <dbReference type="EnsemblFungi" id="PTTG_03085-t43_1-p1"/>
    </source>
</evidence>
<dbReference type="Pfam" id="PF01476">
    <property type="entry name" value="LysM"/>
    <property type="match status" value="1"/>
</dbReference>
<accession>A0A180GNL4</accession>
<dbReference type="EMBL" id="ADAS02000039">
    <property type="protein sequence ID" value="OAV94397.1"/>
    <property type="molecule type" value="Genomic_DNA"/>
</dbReference>
<evidence type="ECO:0000259" key="2">
    <source>
        <dbReference type="PROSITE" id="PS51782"/>
    </source>
</evidence>
<feature type="compositionally biased region" description="Low complexity" evidence="1">
    <location>
        <begin position="1"/>
        <end position="25"/>
    </location>
</feature>
<reference evidence="4 5" key="3">
    <citation type="journal article" date="2017" name="G3 (Bethesda)">
        <title>Comparative analysis highlights variable genome content of wheat rusts and divergence of the mating loci.</title>
        <authorList>
            <person name="Cuomo C.A."/>
            <person name="Bakkeren G."/>
            <person name="Khalil H.B."/>
            <person name="Panwar V."/>
            <person name="Joly D."/>
            <person name="Linning R."/>
            <person name="Sakthikumar S."/>
            <person name="Song X."/>
            <person name="Adiconis X."/>
            <person name="Fan L."/>
            <person name="Goldberg J.M."/>
            <person name="Levin J.Z."/>
            <person name="Young S."/>
            <person name="Zeng Q."/>
            <person name="Anikster Y."/>
            <person name="Bruce M."/>
            <person name="Wang M."/>
            <person name="Yin C."/>
            <person name="McCallum B."/>
            <person name="Szabo L.J."/>
            <person name="Hulbert S."/>
            <person name="Chen X."/>
            <person name="Fellers J.P."/>
        </authorList>
    </citation>
    <scope>NUCLEOTIDE SEQUENCE</scope>
    <source>
        <strain evidence="4">isolate 1-1 / race 1 (BBBD)</strain>
        <strain evidence="5">Isolate 1-1 / race 1 (BBBD)</strain>
    </source>
</reference>
<feature type="compositionally biased region" description="Basic residues" evidence="1">
    <location>
        <begin position="223"/>
        <end position="237"/>
    </location>
</feature>
<protein>
    <submittedName>
        <fullName evidence="4">LysM domain-containing protein</fullName>
    </submittedName>
</protein>
<feature type="compositionally biased region" description="Pro residues" evidence="1">
    <location>
        <begin position="244"/>
        <end position="255"/>
    </location>
</feature>
<name>A0A180GNL4_PUCT1</name>
<evidence type="ECO:0000313" key="3">
    <source>
        <dbReference type="EMBL" id="OAV94397.1"/>
    </source>
</evidence>
<dbReference type="InterPro" id="IPR018392">
    <property type="entry name" value="LysM"/>
</dbReference>
<dbReference type="InterPro" id="IPR036779">
    <property type="entry name" value="LysM_dom_sf"/>
</dbReference>
<sequence length="255" mass="27645">MPASLTHHPLTTTTTPAAEQPQASTSHASPDITRPTLKRLTADQQPHTPDTASQIWKTKQPPSRTNGKQPSTQPTTPLANNPNRIKGDRDVLIHRVERGHSLPGIALSYGISLPALRKANAMWPSDPLTLKTTLRIPLGLCNLPPSKKIEIEQDSGQALVWEHEPEPPPLPHRPSLDCAASDSSDHLAQRAASSSGPRPPHTTQLGQLPPISNDGSPPPVAPAHRRRPRTGARRPARLLHLPRPLRPPSIPLHPP</sequence>
<reference evidence="3" key="2">
    <citation type="submission" date="2016-05" db="EMBL/GenBank/DDBJ databases">
        <title>Comparative analysis highlights variable genome content of wheat rusts and divergence of the mating loci.</title>
        <authorList>
            <person name="Cuomo C.A."/>
            <person name="Bakkeren G."/>
            <person name="Szabo L."/>
            <person name="Khalil H."/>
            <person name="Joly D."/>
            <person name="Goldberg J."/>
            <person name="Young S."/>
            <person name="Zeng Q."/>
            <person name="Fellers J."/>
        </authorList>
    </citation>
    <scope>NUCLEOTIDE SEQUENCE [LARGE SCALE GENOMIC DNA]</scope>
    <source>
        <strain evidence="3">1-1 BBBD Race 1</strain>
    </source>
</reference>
<dbReference type="OrthoDB" id="2107166at2759"/>
<evidence type="ECO:0000313" key="5">
    <source>
        <dbReference type="Proteomes" id="UP000005240"/>
    </source>
</evidence>
<evidence type="ECO:0000256" key="1">
    <source>
        <dbReference type="SAM" id="MobiDB-lite"/>
    </source>
</evidence>
<feature type="compositionally biased region" description="Polar residues" evidence="1">
    <location>
        <begin position="42"/>
        <end position="83"/>
    </location>
</feature>
<feature type="domain" description="LysM" evidence="2">
    <location>
        <begin position="92"/>
        <end position="136"/>
    </location>
</feature>